<evidence type="ECO:0000256" key="1">
    <source>
        <dbReference type="ARBA" id="ARBA00022467"/>
    </source>
</evidence>
<gene>
    <name evidence="5" type="ORF">FGO68_gene3924</name>
</gene>
<dbReference type="Gene3D" id="3.30.1140.60">
    <property type="entry name" value="F-actin capping protein, alpha subunit"/>
    <property type="match status" value="1"/>
</dbReference>
<dbReference type="AlphaFoldDB" id="A0A8J8SXQ6"/>
<dbReference type="OrthoDB" id="340550at2759"/>
<dbReference type="PANTHER" id="PTHR10653">
    <property type="entry name" value="F-ACTIN-CAPPING PROTEIN SUBUNIT ALPHA"/>
    <property type="match status" value="1"/>
</dbReference>
<dbReference type="SUPFAM" id="SSF90096">
    <property type="entry name" value="Subunits of heterodimeric actin filament capping protein Capz"/>
    <property type="match status" value="2"/>
</dbReference>
<dbReference type="InterPro" id="IPR042489">
    <property type="entry name" value="CapZ_alpha_1"/>
</dbReference>
<dbReference type="Pfam" id="PF01267">
    <property type="entry name" value="F-actin_cap_A"/>
    <property type="match status" value="2"/>
</dbReference>
<proteinExistence type="inferred from homology"/>
<dbReference type="GO" id="GO:0030863">
    <property type="term" value="C:cortical cytoskeleton"/>
    <property type="evidence" value="ECO:0007669"/>
    <property type="project" value="TreeGrafter"/>
</dbReference>
<dbReference type="EMBL" id="RRYP01016690">
    <property type="protein sequence ID" value="TNV74717.1"/>
    <property type="molecule type" value="Genomic_DNA"/>
</dbReference>
<accession>A0A8J8SXQ6</accession>
<reference evidence="5" key="1">
    <citation type="submission" date="2019-06" db="EMBL/GenBank/DDBJ databases">
        <authorList>
            <person name="Zheng W."/>
        </authorList>
    </citation>
    <scope>NUCLEOTIDE SEQUENCE</scope>
    <source>
        <strain evidence="5">QDHG01</strain>
    </source>
</reference>
<evidence type="ECO:0000313" key="6">
    <source>
        <dbReference type="Proteomes" id="UP000785679"/>
    </source>
</evidence>
<evidence type="ECO:0000256" key="3">
    <source>
        <dbReference type="RuleBase" id="RU365077"/>
    </source>
</evidence>
<dbReference type="PRINTS" id="PR00191">
    <property type="entry name" value="FACTINCAPA"/>
</dbReference>
<evidence type="ECO:0000256" key="2">
    <source>
        <dbReference type="ARBA" id="ARBA00023203"/>
    </source>
</evidence>
<evidence type="ECO:0000313" key="5">
    <source>
        <dbReference type="EMBL" id="TNV74717.1"/>
    </source>
</evidence>
<dbReference type="GO" id="GO:0008290">
    <property type="term" value="C:F-actin capping protein complex"/>
    <property type="evidence" value="ECO:0007669"/>
    <property type="project" value="UniProtKB-UniRule"/>
</dbReference>
<dbReference type="InterPro" id="IPR002189">
    <property type="entry name" value="CapZ_alpha"/>
</dbReference>
<dbReference type="GO" id="GO:0051016">
    <property type="term" value="P:barbed-end actin filament capping"/>
    <property type="evidence" value="ECO:0007669"/>
    <property type="project" value="UniProtKB-UniRule"/>
</dbReference>
<dbReference type="InterPro" id="IPR042276">
    <property type="entry name" value="CapZ_alpha/beta_2"/>
</dbReference>
<dbReference type="GO" id="GO:0030036">
    <property type="term" value="P:actin cytoskeleton organization"/>
    <property type="evidence" value="ECO:0007669"/>
    <property type="project" value="TreeGrafter"/>
</dbReference>
<sequence>MTSIKVCKYFIKSSPVGELHEVLDDIGKVLGSNDFLQTQDIKDQLREYYEAHKLHLTFSDGTTALVSAQGRQEPIVKYVQSEVPVSGGAGATQQPKKVSLFSGDDDEDEYGAEKQQVEAEPEEQQPVQQYAQEEVREDFVYYDPVKKLKFSFDPITLEARVEEENVDWETQFLAPETVSLRDDIVKAMNSYLNRQFRKGTTEFGVYCNADGSEIRIEISCHNLNFKSFWGGEWLSTWVITPVAGTISGSIKIRNHYFESGNIQFNMGKDFPNAKLRANTARAIVDHLSKEETNYQDGLEDMYTEVSERLLKGMRRIMPITRTKFDWGRPQLL</sequence>
<comment type="subunit">
    <text evidence="3">Heterodimer of an alpha and a beta subunit.</text>
</comment>
<dbReference type="PANTHER" id="PTHR10653:SF0">
    <property type="entry name" value="F-ACTIN-CAPPING PROTEIN SUBUNIT ALPHA"/>
    <property type="match status" value="1"/>
</dbReference>
<dbReference type="Gene3D" id="3.90.1150.210">
    <property type="entry name" value="F-actin capping protein, beta subunit"/>
    <property type="match status" value="1"/>
</dbReference>
<comment type="caution">
    <text evidence="5">The sequence shown here is derived from an EMBL/GenBank/DDBJ whole genome shotgun (WGS) entry which is preliminary data.</text>
</comment>
<name>A0A8J8SXQ6_HALGN</name>
<dbReference type="GO" id="GO:0051015">
    <property type="term" value="F:actin filament binding"/>
    <property type="evidence" value="ECO:0007669"/>
    <property type="project" value="TreeGrafter"/>
</dbReference>
<dbReference type="Proteomes" id="UP000785679">
    <property type="component" value="Unassembled WGS sequence"/>
</dbReference>
<keyword evidence="2 3" id="KW-0009">Actin-binding</keyword>
<evidence type="ECO:0000256" key="4">
    <source>
        <dbReference type="SAM" id="MobiDB-lite"/>
    </source>
</evidence>
<feature type="region of interest" description="Disordered" evidence="4">
    <location>
        <begin position="87"/>
        <end position="128"/>
    </location>
</feature>
<keyword evidence="6" id="KW-1185">Reference proteome</keyword>
<keyword evidence="1 3" id="KW-0117">Actin capping</keyword>
<comment type="similarity">
    <text evidence="3">Belongs to the F-actin-capping protein alpha subunit family.</text>
</comment>
<dbReference type="InterPro" id="IPR037282">
    <property type="entry name" value="CapZ_alpha/beta"/>
</dbReference>
<organism evidence="5 6">
    <name type="scientific">Halteria grandinella</name>
    <dbReference type="NCBI Taxonomy" id="5974"/>
    <lineage>
        <taxon>Eukaryota</taxon>
        <taxon>Sar</taxon>
        <taxon>Alveolata</taxon>
        <taxon>Ciliophora</taxon>
        <taxon>Intramacronucleata</taxon>
        <taxon>Spirotrichea</taxon>
        <taxon>Stichotrichia</taxon>
        <taxon>Sporadotrichida</taxon>
        <taxon>Halteriidae</taxon>
        <taxon>Halteria</taxon>
    </lineage>
</organism>
<protein>
    <recommendedName>
        <fullName evidence="3">F-actin-capping protein subunit alpha</fullName>
    </recommendedName>
</protein>
<comment type="function">
    <text evidence="3">F-actin-capping proteins bind in a Ca(2+)-independent manner to the fast growing ends of actin filaments (barbed end) thereby blocking the exchange of subunits at these ends. Unlike other capping proteins (such as gelsolin and severin), these proteins do not sever actin filaments.</text>
</comment>